<dbReference type="InterPro" id="IPR030678">
    <property type="entry name" value="Peptide/Ni-bd"/>
</dbReference>
<proteinExistence type="inferred from homology"/>
<name>A0A3E3K3J5_9FIRM</name>
<keyword evidence="3" id="KW-0813">Transport</keyword>
<dbReference type="InterPro" id="IPR039424">
    <property type="entry name" value="SBP_5"/>
</dbReference>
<accession>A0A3E3K3J5</accession>
<evidence type="ECO:0000256" key="1">
    <source>
        <dbReference type="ARBA" id="ARBA00004196"/>
    </source>
</evidence>
<dbReference type="GO" id="GO:1904680">
    <property type="term" value="F:peptide transmembrane transporter activity"/>
    <property type="evidence" value="ECO:0007669"/>
    <property type="project" value="TreeGrafter"/>
</dbReference>
<dbReference type="PROSITE" id="PS51257">
    <property type="entry name" value="PROKAR_LIPOPROTEIN"/>
    <property type="match status" value="1"/>
</dbReference>
<dbReference type="GO" id="GO:0042597">
    <property type="term" value="C:periplasmic space"/>
    <property type="evidence" value="ECO:0007669"/>
    <property type="project" value="UniProtKB-ARBA"/>
</dbReference>
<reference evidence="7 8" key="1">
    <citation type="submission" date="2018-08" db="EMBL/GenBank/DDBJ databases">
        <title>A genome reference for cultivated species of the human gut microbiota.</title>
        <authorList>
            <person name="Zou Y."/>
            <person name="Xue W."/>
            <person name="Luo G."/>
        </authorList>
    </citation>
    <scope>NUCLEOTIDE SEQUENCE [LARGE SCALE GENOMIC DNA]</scope>
    <source>
        <strain evidence="7 8">AF37-2AT</strain>
    </source>
</reference>
<dbReference type="Gene3D" id="3.40.190.10">
    <property type="entry name" value="Periplasmic binding protein-like II"/>
    <property type="match status" value="1"/>
</dbReference>
<dbReference type="Pfam" id="PF00496">
    <property type="entry name" value="SBP_bac_5"/>
    <property type="match status" value="1"/>
</dbReference>
<feature type="chain" id="PRO_5039400750" description="Solute-binding protein family 5 domain-containing protein" evidence="5">
    <location>
        <begin position="24"/>
        <end position="596"/>
    </location>
</feature>
<evidence type="ECO:0000256" key="2">
    <source>
        <dbReference type="ARBA" id="ARBA00005695"/>
    </source>
</evidence>
<gene>
    <name evidence="7" type="ORF">DW016_08030</name>
</gene>
<comment type="caution">
    <text evidence="7">The sequence shown here is derived from an EMBL/GenBank/DDBJ whole genome shotgun (WGS) entry which is preliminary data.</text>
</comment>
<organism evidence="7 8">
    <name type="scientific">Sellimonas intestinalis</name>
    <dbReference type="NCBI Taxonomy" id="1653434"/>
    <lineage>
        <taxon>Bacteria</taxon>
        <taxon>Bacillati</taxon>
        <taxon>Bacillota</taxon>
        <taxon>Clostridia</taxon>
        <taxon>Lachnospirales</taxon>
        <taxon>Lachnospiraceae</taxon>
        <taxon>Sellimonas</taxon>
    </lineage>
</organism>
<dbReference type="GO" id="GO:0043190">
    <property type="term" value="C:ATP-binding cassette (ABC) transporter complex"/>
    <property type="evidence" value="ECO:0007669"/>
    <property type="project" value="InterPro"/>
</dbReference>
<evidence type="ECO:0000256" key="4">
    <source>
        <dbReference type="ARBA" id="ARBA00022729"/>
    </source>
</evidence>
<dbReference type="AlphaFoldDB" id="A0A3E3K3J5"/>
<comment type="subcellular location">
    <subcellularLocation>
        <location evidence="1">Cell envelope</location>
    </subcellularLocation>
</comment>
<protein>
    <recommendedName>
        <fullName evidence="6">Solute-binding protein family 5 domain-containing protein</fullName>
    </recommendedName>
</protein>
<evidence type="ECO:0000313" key="7">
    <source>
        <dbReference type="EMBL" id="RGE88036.1"/>
    </source>
</evidence>
<dbReference type="PIRSF" id="PIRSF002741">
    <property type="entry name" value="MppA"/>
    <property type="match status" value="1"/>
</dbReference>
<evidence type="ECO:0000259" key="6">
    <source>
        <dbReference type="Pfam" id="PF00496"/>
    </source>
</evidence>
<dbReference type="EMBL" id="QVLX01000003">
    <property type="protein sequence ID" value="RGE88036.1"/>
    <property type="molecule type" value="Genomic_DNA"/>
</dbReference>
<dbReference type="PANTHER" id="PTHR30290:SF10">
    <property type="entry name" value="PERIPLASMIC OLIGOPEPTIDE-BINDING PROTEIN-RELATED"/>
    <property type="match status" value="1"/>
</dbReference>
<dbReference type="InterPro" id="IPR000914">
    <property type="entry name" value="SBP_5_dom"/>
</dbReference>
<keyword evidence="8" id="KW-1185">Reference proteome</keyword>
<evidence type="ECO:0000256" key="5">
    <source>
        <dbReference type="SAM" id="SignalP"/>
    </source>
</evidence>
<comment type="similarity">
    <text evidence="2">Belongs to the bacterial solute-binding protein 5 family.</text>
</comment>
<dbReference type="SUPFAM" id="SSF53850">
    <property type="entry name" value="Periplasmic binding protein-like II"/>
    <property type="match status" value="1"/>
</dbReference>
<evidence type="ECO:0000256" key="3">
    <source>
        <dbReference type="ARBA" id="ARBA00022448"/>
    </source>
</evidence>
<dbReference type="Gene3D" id="3.10.105.10">
    <property type="entry name" value="Dipeptide-binding Protein, Domain 3"/>
    <property type="match status" value="1"/>
</dbReference>
<dbReference type="OrthoDB" id="9772924at2"/>
<sequence length="596" mass="67400">MTQMKKTRILTALILSATMGLTACGGGDSSKETSNKEKSSDGEKVLKTYFSDTPQTLNPHTTADNYELLLDMSATLYREVWDEETGAKTYVASLADGDPVCNDDEHKVWTIKVKDGYTFADGTEINAETVEYSIKMLNDPKLANRNVNATNFENGDAYLKGECDWEEVGFQAVDENTLEVTYAKNYEPESEKDVKDLFCFVGTALVKPELYESCLNEDKTECSYGSSLETFMASALYEPTSLIQGQYLELTRRTDGKAPLEDVFTPDKVEYQAITDANTIVQMFEKGELDAVVANQPAYDEYDGARYVYTIDNYGIYLNSETPTCTALKDVNLRYALYWGLDRETVVKAVYPTALPSAYMYVPFSTMPDPADKDNKTVVYHDTKEAKAIRMDGHEVTQEGYDPDLAKEYFDKAYQANGNQKITIQAIYADSSDVTKTWAEAIQSAYQDLFGEDKIAIELQATPSAIIYEEIARDKMNYDMCLSCGWGNTYDAPWNNTNWVYSGPYVYNTQYCVIADDNLAAQWDDLFYKCAMYDYRWDAQKKLEATAKMEEILYNDCSFIPAYSGGSRYFFSEKITPLMDEGDPELKFCLMQAKFN</sequence>
<dbReference type="PANTHER" id="PTHR30290">
    <property type="entry name" value="PERIPLASMIC BINDING COMPONENT OF ABC TRANSPORTER"/>
    <property type="match status" value="1"/>
</dbReference>
<feature type="domain" description="Solute-binding protein family 5" evidence="6">
    <location>
        <begin position="102"/>
        <end position="503"/>
    </location>
</feature>
<dbReference type="GO" id="GO:0030313">
    <property type="term" value="C:cell envelope"/>
    <property type="evidence" value="ECO:0007669"/>
    <property type="project" value="UniProtKB-SubCell"/>
</dbReference>
<evidence type="ECO:0000313" key="8">
    <source>
        <dbReference type="Proteomes" id="UP000261080"/>
    </source>
</evidence>
<dbReference type="GO" id="GO:0015833">
    <property type="term" value="P:peptide transport"/>
    <property type="evidence" value="ECO:0007669"/>
    <property type="project" value="TreeGrafter"/>
</dbReference>
<feature type="signal peptide" evidence="5">
    <location>
        <begin position="1"/>
        <end position="23"/>
    </location>
</feature>
<keyword evidence="4 5" id="KW-0732">Signal</keyword>
<dbReference type="Proteomes" id="UP000261080">
    <property type="component" value="Unassembled WGS sequence"/>
</dbReference>